<keyword evidence="4" id="KW-1185">Reference proteome</keyword>
<reference evidence="3" key="3">
    <citation type="submission" date="2025-08" db="UniProtKB">
        <authorList>
            <consortium name="Ensembl"/>
        </authorList>
    </citation>
    <scope>IDENTIFICATION</scope>
</reference>
<dbReference type="InParanoid" id="H2Y2B5"/>
<dbReference type="InterPro" id="IPR044034">
    <property type="entry name" value="NAC-like_UBA"/>
</dbReference>
<dbReference type="Pfam" id="PF19026">
    <property type="entry name" value="UBA_HYPK"/>
    <property type="match status" value="1"/>
</dbReference>
<dbReference type="EMBL" id="EAAA01001778">
    <property type="status" value="NOT_ANNOTATED_CDS"/>
    <property type="molecule type" value="Genomic_DNA"/>
</dbReference>
<dbReference type="FunCoup" id="H2Y2B5">
    <property type="interactions" value="503"/>
</dbReference>
<dbReference type="GeneTree" id="ENSGT00390000008502"/>
<feature type="domain" description="Nascent polypeptide-associated complex subunit alpha-like UBA" evidence="2">
    <location>
        <begin position="76"/>
        <end position="116"/>
    </location>
</feature>
<dbReference type="PANTHER" id="PTHR31184:SF2">
    <property type="entry name" value="HUNTINGTIN-INTERACTING PROTEIN K"/>
    <property type="match status" value="1"/>
</dbReference>
<evidence type="ECO:0000313" key="3">
    <source>
        <dbReference type="Ensembl" id="ENSCINP00000036050.1"/>
    </source>
</evidence>
<dbReference type="Ensembl" id="ENSCINT00000033285.1">
    <property type="protein sequence ID" value="ENSCINP00000036050.1"/>
    <property type="gene ID" value="ENSCING00000023609.1"/>
</dbReference>
<evidence type="ECO:0000256" key="1">
    <source>
        <dbReference type="SAM" id="Coils"/>
    </source>
</evidence>
<dbReference type="InterPro" id="IPR038922">
    <property type="entry name" value="HYPK_UBA"/>
</dbReference>
<dbReference type="STRING" id="7719.ENSCINP00000036050"/>
<reference evidence="4" key="1">
    <citation type="journal article" date="2002" name="Science">
        <title>The draft genome of Ciona intestinalis: insights into chordate and vertebrate origins.</title>
        <authorList>
            <person name="Dehal P."/>
            <person name="Satou Y."/>
            <person name="Campbell R.K."/>
            <person name="Chapman J."/>
            <person name="Degnan B."/>
            <person name="De Tomaso A."/>
            <person name="Davidson B."/>
            <person name="Di Gregorio A."/>
            <person name="Gelpke M."/>
            <person name="Goodstein D.M."/>
            <person name="Harafuji N."/>
            <person name="Hastings K.E."/>
            <person name="Ho I."/>
            <person name="Hotta K."/>
            <person name="Huang W."/>
            <person name="Kawashima T."/>
            <person name="Lemaire P."/>
            <person name="Martinez D."/>
            <person name="Meinertzhagen I.A."/>
            <person name="Necula S."/>
            <person name="Nonaka M."/>
            <person name="Putnam N."/>
            <person name="Rash S."/>
            <person name="Saiga H."/>
            <person name="Satake M."/>
            <person name="Terry A."/>
            <person name="Yamada L."/>
            <person name="Wang H.G."/>
            <person name="Awazu S."/>
            <person name="Azumi K."/>
            <person name="Boore J."/>
            <person name="Branno M."/>
            <person name="Chin-Bow S."/>
            <person name="DeSantis R."/>
            <person name="Doyle S."/>
            <person name="Francino P."/>
            <person name="Keys D.N."/>
            <person name="Haga S."/>
            <person name="Hayashi H."/>
            <person name="Hino K."/>
            <person name="Imai K.S."/>
            <person name="Inaba K."/>
            <person name="Kano S."/>
            <person name="Kobayashi K."/>
            <person name="Kobayashi M."/>
            <person name="Lee B.I."/>
            <person name="Makabe K.W."/>
            <person name="Manohar C."/>
            <person name="Matassi G."/>
            <person name="Medina M."/>
            <person name="Mochizuki Y."/>
            <person name="Mount S."/>
            <person name="Morishita T."/>
            <person name="Miura S."/>
            <person name="Nakayama A."/>
            <person name="Nishizaka S."/>
            <person name="Nomoto H."/>
            <person name="Ohta F."/>
            <person name="Oishi K."/>
            <person name="Rigoutsos I."/>
            <person name="Sano M."/>
            <person name="Sasaki A."/>
            <person name="Sasakura Y."/>
            <person name="Shoguchi E."/>
            <person name="Shin-i T."/>
            <person name="Spagnuolo A."/>
            <person name="Stainier D."/>
            <person name="Suzuki M.M."/>
            <person name="Tassy O."/>
            <person name="Takatori N."/>
            <person name="Tokuoka M."/>
            <person name="Yagi K."/>
            <person name="Yoshizaki F."/>
            <person name="Wada S."/>
            <person name="Zhang C."/>
            <person name="Hyatt P.D."/>
            <person name="Larimer F."/>
            <person name="Detter C."/>
            <person name="Doggett N."/>
            <person name="Glavina T."/>
            <person name="Hawkins T."/>
            <person name="Richardson P."/>
            <person name="Lucas S."/>
            <person name="Kohara Y."/>
            <person name="Levine M."/>
            <person name="Satoh N."/>
            <person name="Rokhsar D.S."/>
        </authorList>
    </citation>
    <scope>NUCLEOTIDE SEQUENCE [LARGE SCALE GENOMIC DNA]</scope>
</reference>
<sequence length="117" mass="13056">KTDQESFVACQQVMDAEAQEKQKKHDNESAADLERVTDYAEEKEIHVTDIGDVLANLGKTSNAKQAAERERELSAVKISKEDVELVMREMEINKVKAERALRENKGDVVAALTALVN</sequence>
<reference evidence="3" key="2">
    <citation type="journal article" date="2008" name="Genome Biol.">
        <title>Improved genome assembly and evidence-based global gene model set for the chordate Ciona intestinalis: new insight into intron and operon populations.</title>
        <authorList>
            <person name="Satou Y."/>
            <person name="Mineta K."/>
            <person name="Ogasawara M."/>
            <person name="Sasakura Y."/>
            <person name="Shoguchi E."/>
            <person name="Ueno K."/>
            <person name="Yamada L."/>
            <person name="Matsumoto J."/>
            <person name="Wasserscheid J."/>
            <person name="Dewar K."/>
            <person name="Wiley G.B."/>
            <person name="Macmil S.L."/>
            <person name="Roe B.A."/>
            <person name="Zeller R.W."/>
            <person name="Hastings K.E."/>
            <person name="Lemaire P."/>
            <person name="Lindquist E."/>
            <person name="Endo T."/>
            <person name="Hotta K."/>
            <person name="Inaba K."/>
        </authorList>
    </citation>
    <scope>NUCLEOTIDE SEQUENCE [LARGE SCALE GENOMIC DNA]</scope>
    <source>
        <strain evidence="3">wild type</strain>
    </source>
</reference>
<keyword evidence="1" id="KW-0175">Coiled coil</keyword>
<dbReference type="OMA" id="IIGDRRN"/>
<dbReference type="PANTHER" id="PTHR31184">
    <property type="entry name" value="HUNTINGTIN-INTERACTING PROTEIN K FAMILY MEMBER"/>
    <property type="match status" value="1"/>
</dbReference>
<feature type="coiled-coil region" evidence="1">
    <location>
        <begin position="80"/>
        <end position="107"/>
    </location>
</feature>
<accession>H2Y2B5</accession>
<name>H2Y2B5_CIOIN</name>
<dbReference type="CDD" id="cd14361">
    <property type="entry name" value="UBA_HYPK"/>
    <property type="match status" value="1"/>
</dbReference>
<organism evidence="3 4">
    <name type="scientific">Ciona intestinalis</name>
    <name type="common">Transparent sea squirt</name>
    <name type="synonym">Ascidia intestinalis</name>
    <dbReference type="NCBI Taxonomy" id="7719"/>
    <lineage>
        <taxon>Eukaryota</taxon>
        <taxon>Metazoa</taxon>
        <taxon>Chordata</taxon>
        <taxon>Tunicata</taxon>
        <taxon>Ascidiacea</taxon>
        <taxon>Phlebobranchia</taxon>
        <taxon>Cionidae</taxon>
        <taxon>Ciona</taxon>
    </lineage>
</organism>
<proteinExistence type="predicted"/>
<reference evidence="3" key="4">
    <citation type="submission" date="2025-09" db="UniProtKB">
        <authorList>
            <consortium name="Ensembl"/>
        </authorList>
    </citation>
    <scope>IDENTIFICATION</scope>
</reference>
<dbReference type="AlphaFoldDB" id="H2Y2B5"/>
<protein>
    <submittedName>
        <fullName evidence="3">Huntingtin-interacting protein K-like</fullName>
    </submittedName>
</protein>
<dbReference type="Gene3D" id="1.10.8.10">
    <property type="entry name" value="DNA helicase RuvA subunit, C-terminal domain"/>
    <property type="match status" value="1"/>
</dbReference>
<dbReference type="GO" id="GO:0043066">
    <property type="term" value="P:negative regulation of apoptotic process"/>
    <property type="evidence" value="ECO:0000318"/>
    <property type="project" value="GO_Central"/>
</dbReference>
<evidence type="ECO:0000313" key="4">
    <source>
        <dbReference type="Proteomes" id="UP000008144"/>
    </source>
</evidence>
<evidence type="ECO:0000259" key="2">
    <source>
        <dbReference type="Pfam" id="PF19026"/>
    </source>
</evidence>
<dbReference type="InterPro" id="IPR052617">
    <property type="entry name" value="Huntingtin-int_K"/>
</dbReference>
<dbReference type="Proteomes" id="UP000008144">
    <property type="component" value="Chromosome 3"/>
</dbReference>
<dbReference type="GO" id="GO:0050821">
    <property type="term" value="P:protein stabilization"/>
    <property type="evidence" value="ECO:0000318"/>
    <property type="project" value="GO_Central"/>
</dbReference>
<gene>
    <name evidence="3" type="primary">LOC104265533</name>
</gene>